<keyword evidence="1" id="KW-0479">Metal-binding</keyword>
<dbReference type="SUPFAM" id="SSF57850">
    <property type="entry name" value="RING/U-box"/>
    <property type="match status" value="1"/>
</dbReference>
<evidence type="ECO:0000313" key="4">
    <source>
        <dbReference type="EMBL" id="PNR59244.1"/>
    </source>
</evidence>
<evidence type="ECO:0008006" key="7">
    <source>
        <dbReference type="Google" id="ProtNLM"/>
    </source>
</evidence>
<dbReference type="EMBL" id="ABEU02000002">
    <property type="protein sequence ID" value="PNR59244.1"/>
    <property type="molecule type" value="Genomic_DNA"/>
</dbReference>
<dbReference type="Gramene" id="Pp3c2_1421V3.2">
    <property type="protein sequence ID" value="Pp3c2_1421V3.2"/>
    <property type="gene ID" value="Pp3c2_1421"/>
</dbReference>
<dbReference type="AlphaFoldDB" id="A0A2K1KZP1"/>
<evidence type="ECO:0000313" key="5">
    <source>
        <dbReference type="EnsemblPlants" id="Pp3c2_1421V3.1"/>
    </source>
</evidence>
<dbReference type="EnsemblPlants" id="Pp3c2_1421V3.1">
    <property type="protein sequence ID" value="Pp3c2_1421V3.1"/>
    <property type="gene ID" value="Pp3c2_1421"/>
</dbReference>
<dbReference type="EnsemblPlants" id="Pp3c2_1421V3.2">
    <property type="protein sequence ID" value="Pp3c2_1421V3.2"/>
    <property type="gene ID" value="Pp3c2_1421"/>
</dbReference>
<reference evidence="4 6" key="2">
    <citation type="journal article" date="2018" name="Plant J.">
        <title>The Physcomitrella patens chromosome-scale assembly reveals moss genome structure and evolution.</title>
        <authorList>
            <person name="Lang D."/>
            <person name="Ullrich K.K."/>
            <person name="Murat F."/>
            <person name="Fuchs J."/>
            <person name="Jenkins J."/>
            <person name="Haas F.B."/>
            <person name="Piednoel M."/>
            <person name="Gundlach H."/>
            <person name="Van Bel M."/>
            <person name="Meyberg R."/>
            <person name="Vives C."/>
            <person name="Morata J."/>
            <person name="Symeonidi A."/>
            <person name="Hiss M."/>
            <person name="Muchero W."/>
            <person name="Kamisugi Y."/>
            <person name="Saleh O."/>
            <person name="Blanc G."/>
            <person name="Decker E.L."/>
            <person name="van Gessel N."/>
            <person name="Grimwood J."/>
            <person name="Hayes R.D."/>
            <person name="Graham S.W."/>
            <person name="Gunter L.E."/>
            <person name="McDaniel S.F."/>
            <person name="Hoernstein S.N.W."/>
            <person name="Larsson A."/>
            <person name="Li F.W."/>
            <person name="Perroud P.F."/>
            <person name="Phillips J."/>
            <person name="Ranjan P."/>
            <person name="Rokshar D.S."/>
            <person name="Rothfels C.J."/>
            <person name="Schneider L."/>
            <person name="Shu S."/>
            <person name="Stevenson D.W."/>
            <person name="Thummler F."/>
            <person name="Tillich M."/>
            <person name="Villarreal Aguilar J.C."/>
            <person name="Widiez T."/>
            <person name="Wong G.K."/>
            <person name="Wymore A."/>
            <person name="Zhang Y."/>
            <person name="Zimmer A.D."/>
            <person name="Quatrano R.S."/>
            <person name="Mayer K.F.X."/>
            <person name="Goodstein D."/>
            <person name="Casacuberta J.M."/>
            <person name="Vandepoele K."/>
            <person name="Reski R."/>
            <person name="Cuming A.C."/>
            <person name="Tuskan G.A."/>
            <person name="Maumus F."/>
            <person name="Salse J."/>
            <person name="Schmutz J."/>
            <person name="Rensing S.A."/>
        </authorList>
    </citation>
    <scope>NUCLEOTIDE SEQUENCE [LARGE SCALE GENOMIC DNA]</scope>
    <source>
        <strain evidence="5 6">cv. Gransden 2004</strain>
    </source>
</reference>
<dbReference type="GO" id="GO:0008270">
    <property type="term" value="F:zinc ion binding"/>
    <property type="evidence" value="ECO:0007669"/>
    <property type="project" value="UniProtKB-KW"/>
</dbReference>
<proteinExistence type="predicted"/>
<evidence type="ECO:0000313" key="6">
    <source>
        <dbReference type="Proteomes" id="UP000006727"/>
    </source>
</evidence>
<reference evidence="5" key="3">
    <citation type="submission" date="2020-12" db="UniProtKB">
        <authorList>
            <consortium name="EnsemblPlants"/>
        </authorList>
    </citation>
    <scope>IDENTIFICATION</scope>
</reference>
<protein>
    <recommendedName>
        <fullName evidence="7">ZZ-type domain-containing protein</fullName>
    </recommendedName>
</protein>
<organism evidence="4">
    <name type="scientific">Physcomitrium patens</name>
    <name type="common">Spreading-leaved earth moss</name>
    <name type="synonym">Physcomitrella patens</name>
    <dbReference type="NCBI Taxonomy" id="3218"/>
    <lineage>
        <taxon>Eukaryota</taxon>
        <taxon>Viridiplantae</taxon>
        <taxon>Streptophyta</taxon>
        <taxon>Embryophyta</taxon>
        <taxon>Bryophyta</taxon>
        <taxon>Bryophytina</taxon>
        <taxon>Bryopsida</taxon>
        <taxon>Funariidae</taxon>
        <taxon>Funariales</taxon>
        <taxon>Funariaceae</taxon>
        <taxon>Physcomitrium</taxon>
    </lineage>
</organism>
<dbReference type="InParanoid" id="A0A2K1KZP1"/>
<dbReference type="Gramene" id="Pp3c2_1421V3.1">
    <property type="protein sequence ID" value="Pp3c2_1421V3.1"/>
    <property type="gene ID" value="Pp3c2_1421"/>
</dbReference>
<evidence type="ECO:0000256" key="1">
    <source>
        <dbReference type="ARBA" id="ARBA00022723"/>
    </source>
</evidence>
<keyword evidence="2" id="KW-0863">Zinc-finger</keyword>
<evidence type="ECO:0000256" key="2">
    <source>
        <dbReference type="ARBA" id="ARBA00022771"/>
    </source>
</evidence>
<dbReference type="InterPro" id="IPR043145">
    <property type="entry name" value="Znf_ZZ_sf"/>
</dbReference>
<keyword evidence="3" id="KW-0862">Zinc</keyword>
<gene>
    <name evidence="4" type="ORF">PHYPA_002035</name>
</gene>
<evidence type="ECO:0000256" key="3">
    <source>
        <dbReference type="ARBA" id="ARBA00022833"/>
    </source>
</evidence>
<reference evidence="4 6" key="1">
    <citation type="journal article" date="2008" name="Science">
        <title>The Physcomitrella genome reveals evolutionary insights into the conquest of land by plants.</title>
        <authorList>
            <person name="Rensing S."/>
            <person name="Lang D."/>
            <person name="Zimmer A."/>
            <person name="Terry A."/>
            <person name="Salamov A."/>
            <person name="Shapiro H."/>
            <person name="Nishiyama T."/>
            <person name="Perroud P.-F."/>
            <person name="Lindquist E."/>
            <person name="Kamisugi Y."/>
            <person name="Tanahashi T."/>
            <person name="Sakakibara K."/>
            <person name="Fujita T."/>
            <person name="Oishi K."/>
            <person name="Shin-I T."/>
            <person name="Kuroki Y."/>
            <person name="Toyoda A."/>
            <person name="Suzuki Y."/>
            <person name="Hashimoto A."/>
            <person name="Yamaguchi K."/>
            <person name="Sugano A."/>
            <person name="Kohara Y."/>
            <person name="Fujiyama A."/>
            <person name="Anterola A."/>
            <person name="Aoki S."/>
            <person name="Ashton N."/>
            <person name="Barbazuk W.B."/>
            <person name="Barker E."/>
            <person name="Bennetzen J."/>
            <person name="Bezanilla M."/>
            <person name="Blankenship R."/>
            <person name="Cho S.H."/>
            <person name="Dutcher S."/>
            <person name="Estelle M."/>
            <person name="Fawcett J.A."/>
            <person name="Gundlach H."/>
            <person name="Hanada K."/>
            <person name="Heyl A."/>
            <person name="Hicks K.A."/>
            <person name="Hugh J."/>
            <person name="Lohr M."/>
            <person name="Mayer K."/>
            <person name="Melkozernov A."/>
            <person name="Murata T."/>
            <person name="Nelson D."/>
            <person name="Pils B."/>
            <person name="Prigge M."/>
            <person name="Reiss B."/>
            <person name="Renner T."/>
            <person name="Rombauts S."/>
            <person name="Rushton P."/>
            <person name="Sanderfoot A."/>
            <person name="Schween G."/>
            <person name="Shiu S.-H."/>
            <person name="Stueber K."/>
            <person name="Theodoulou F.L."/>
            <person name="Tu H."/>
            <person name="Van de Peer Y."/>
            <person name="Verrier P.J."/>
            <person name="Waters E."/>
            <person name="Wood A."/>
            <person name="Yang L."/>
            <person name="Cove D."/>
            <person name="Cuming A."/>
            <person name="Hasebe M."/>
            <person name="Lucas S."/>
            <person name="Mishler D.B."/>
            <person name="Reski R."/>
            <person name="Grigoriev I."/>
            <person name="Quatrano R.S."/>
            <person name="Boore J.L."/>
        </authorList>
    </citation>
    <scope>NUCLEOTIDE SEQUENCE [LARGE SCALE GENOMIC DNA]</scope>
    <source>
        <strain evidence="5 6">cv. Gransden 2004</strain>
    </source>
</reference>
<dbReference type="Proteomes" id="UP000006727">
    <property type="component" value="Chromosome 2"/>
</dbReference>
<accession>A0A2K1KZP1</accession>
<sequence length="167" mass="19169">MSPQLALFSCSGCDSFPLRNKTRCCKVCFDFHPCETCFEGLDAIGMMPSGHTKEHSMVAFELFYNHKFPSRFNKPVDPQWSYQVTVDFSCYGFMWEKKEPLQEILNTSHMSVLEDDSSVQTSTNAVDDNPCPISKLETNEINLKWRSFSAEQTSKTTQQNWSVRLLP</sequence>
<dbReference type="Gene3D" id="3.30.60.90">
    <property type="match status" value="1"/>
</dbReference>
<name>A0A2K1KZP1_PHYPA</name>
<keyword evidence="6" id="KW-1185">Reference proteome</keyword>